<dbReference type="InterPro" id="IPR007770">
    <property type="entry name" value="DMP"/>
</dbReference>
<organism evidence="7 8">
    <name type="scientific">Crotalaria pallida</name>
    <name type="common">Smooth rattlebox</name>
    <name type="synonym">Crotalaria striata</name>
    <dbReference type="NCBI Taxonomy" id="3830"/>
    <lineage>
        <taxon>Eukaryota</taxon>
        <taxon>Viridiplantae</taxon>
        <taxon>Streptophyta</taxon>
        <taxon>Embryophyta</taxon>
        <taxon>Tracheophyta</taxon>
        <taxon>Spermatophyta</taxon>
        <taxon>Magnoliopsida</taxon>
        <taxon>eudicotyledons</taxon>
        <taxon>Gunneridae</taxon>
        <taxon>Pentapetalae</taxon>
        <taxon>rosids</taxon>
        <taxon>fabids</taxon>
        <taxon>Fabales</taxon>
        <taxon>Fabaceae</taxon>
        <taxon>Papilionoideae</taxon>
        <taxon>50 kb inversion clade</taxon>
        <taxon>genistoids sensu lato</taxon>
        <taxon>core genistoids</taxon>
        <taxon>Crotalarieae</taxon>
        <taxon>Crotalaria</taxon>
    </lineage>
</organism>
<dbReference type="GO" id="GO:0016020">
    <property type="term" value="C:membrane"/>
    <property type="evidence" value="ECO:0007669"/>
    <property type="project" value="UniProtKB-SubCell"/>
</dbReference>
<accession>A0AAN9HWG6</accession>
<evidence type="ECO:0000256" key="4">
    <source>
        <dbReference type="ARBA" id="ARBA00022989"/>
    </source>
</evidence>
<evidence type="ECO:0000313" key="8">
    <source>
        <dbReference type="Proteomes" id="UP001372338"/>
    </source>
</evidence>
<keyword evidence="8" id="KW-1185">Reference proteome</keyword>
<dbReference type="PANTHER" id="PTHR31621:SF11">
    <property type="entry name" value="PROTEIN DMP8-RELATED"/>
    <property type="match status" value="1"/>
</dbReference>
<gene>
    <name evidence="7" type="ORF">RIF29_24310</name>
</gene>
<evidence type="ECO:0000256" key="6">
    <source>
        <dbReference type="SAM" id="Phobius"/>
    </source>
</evidence>
<reference evidence="7 8" key="1">
    <citation type="submission" date="2024-01" db="EMBL/GenBank/DDBJ databases">
        <title>The genomes of 5 underutilized Papilionoideae crops provide insights into root nodulation and disease resistanc.</title>
        <authorList>
            <person name="Yuan L."/>
        </authorList>
    </citation>
    <scope>NUCLEOTIDE SEQUENCE [LARGE SCALE GENOMIC DNA]</scope>
    <source>
        <strain evidence="7">ZHUSHIDOU_FW_LH</strain>
        <tissue evidence="7">Leaf</tissue>
    </source>
</reference>
<protein>
    <submittedName>
        <fullName evidence="7">Uncharacterized protein</fullName>
    </submittedName>
</protein>
<dbReference type="Proteomes" id="UP001372338">
    <property type="component" value="Unassembled WGS sequence"/>
</dbReference>
<evidence type="ECO:0000256" key="5">
    <source>
        <dbReference type="ARBA" id="ARBA00023136"/>
    </source>
</evidence>
<feature type="transmembrane region" description="Helical" evidence="6">
    <location>
        <begin position="92"/>
        <end position="110"/>
    </location>
</feature>
<dbReference type="AlphaFoldDB" id="A0AAN9HWG6"/>
<evidence type="ECO:0000256" key="2">
    <source>
        <dbReference type="ARBA" id="ARBA00008707"/>
    </source>
</evidence>
<proteinExistence type="inferred from homology"/>
<dbReference type="Pfam" id="PF05078">
    <property type="entry name" value="DUF679"/>
    <property type="match status" value="1"/>
</dbReference>
<dbReference type="PANTHER" id="PTHR31621">
    <property type="entry name" value="PROTEIN DMP3"/>
    <property type="match status" value="1"/>
</dbReference>
<evidence type="ECO:0000313" key="7">
    <source>
        <dbReference type="EMBL" id="KAK7258728.1"/>
    </source>
</evidence>
<name>A0AAN9HWG6_CROPI</name>
<keyword evidence="3 6" id="KW-0812">Transmembrane</keyword>
<keyword evidence="5 6" id="KW-0472">Membrane</keyword>
<dbReference type="GO" id="GO:0005737">
    <property type="term" value="C:cytoplasm"/>
    <property type="evidence" value="ECO:0007669"/>
    <property type="project" value="UniProtKB-ARBA"/>
</dbReference>
<dbReference type="EMBL" id="JAYWIO010000005">
    <property type="protein sequence ID" value="KAK7258728.1"/>
    <property type="molecule type" value="Genomic_DNA"/>
</dbReference>
<comment type="caution">
    <text evidence="7">The sequence shown here is derived from an EMBL/GenBank/DDBJ whole genome shotgun (WGS) entry which is preliminary data.</text>
</comment>
<comment type="subcellular location">
    <subcellularLocation>
        <location evidence="1">Membrane</location>
        <topology evidence="1">Multi-pass membrane protein</topology>
    </subcellularLocation>
</comment>
<sequence length="119" mass="13358">MSCFFFHFTNSFCSGDGNVYYGFVTRKGLSVFKTGLDVEVPKDERFKVQCIDFMHGVMSVMVFVAIAISDHRVTNCLFPGREKEMEKVRERFPLVVGIVCGALFIVFPTSRCGMGCISS</sequence>
<evidence type="ECO:0000256" key="1">
    <source>
        <dbReference type="ARBA" id="ARBA00004141"/>
    </source>
</evidence>
<evidence type="ECO:0000256" key="3">
    <source>
        <dbReference type="ARBA" id="ARBA00022692"/>
    </source>
</evidence>
<dbReference type="GO" id="GO:0010256">
    <property type="term" value="P:endomembrane system organization"/>
    <property type="evidence" value="ECO:0007669"/>
    <property type="project" value="TreeGrafter"/>
</dbReference>
<comment type="similarity">
    <text evidence="2">Belongs to the plant DMP1 protein family.</text>
</comment>
<keyword evidence="4 6" id="KW-1133">Transmembrane helix</keyword>